<gene>
    <name evidence="3" type="ORF">A2735_03390</name>
</gene>
<dbReference type="InterPro" id="IPR003961">
    <property type="entry name" value="FN3_dom"/>
</dbReference>
<evidence type="ECO:0000259" key="2">
    <source>
        <dbReference type="PROSITE" id="PS50853"/>
    </source>
</evidence>
<dbReference type="Proteomes" id="UP000178520">
    <property type="component" value="Unassembled WGS sequence"/>
</dbReference>
<feature type="domain" description="PKD" evidence="1">
    <location>
        <begin position="1246"/>
        <end position="1284"/>
    </location>
</feature>
<proteinExistence type="predicted"/>
<reference evidence="3 4" key="1">
    <citation type="journal article" date="2016" name="Nat. Commun.">
        <title>Thousands of microbial genomes shed light on interconnected biogeochemical processes in an aquifer system.</title>
        <authorList>
            <person name="Anantharaman K."/>
            <person name="Brown C.T."/>
            <person name="Hug L.A."/>
            <person name="Sharon I."/>
            <person name="Castelle C.J."/>
            <person name="Probst A.J."/>
            <person name="Thomas B.C."/>
            <person name="Singh A."/>
            <person name="Wilkins M.J."/>
            <person name="Karaoz U."/>
            <person name="Brodie E.L."/>
            <person name="Williams K.H."/>
            <person name="Hubbard S.S."/>
            <person name="Banfield J.F."/>
        </authorList>
    </citation>
    <scope>NUCLEOTIDE SEQUENCE [LARGE SCALE GENOMIC DNA]</scope>
</reference>
<dbReference type="Pfam" id="PF25788">
    <property type="entry name" value="Ig_Rha78A_N"/>
    <property type="match status" value="1"/>
</dbReference>
<dbReference type="PROSITE" id="PS50093">
    <property type="entry name" value="PKD"/>
    <property type="match status" value="2"/>
</dbReference>
<dbReference type="CDD" id="cd00146">
    <property type="entry name" value="PKD"/>
    <property type="match status" value="1"/>
</dbReference>
<dbReference type="EMBL" id="MGJA01000010">
    <property type="protein sequence ID" value="OGM97623.1"/>
    <property type="molecule type" value="Genomic_DNA"/>
</dbReference>
<dbReference type="STRING" id="1802660.A2735_03390"/>
<comment type="caution">
    <text evidence="3">The sequence shown here is derived from an EMBL/GenBank/DDBJ whole genome shotgun (WGS) entry which is preliminary data.</text>
</comment>
<organism evidence="3 4">
    <name type="scientific">Candidatus Yanofskybacteria bacterium RIFCSPHIGHO2_01_FULL_41_21</name>
    <dbReference type="NCBI Taxonomy" id="1802660"/>
    <lineage>
        <taxon>Bacteria</taxon>
        <taxon>Candidatus Yanofskyibacteriota</taxon>
    </lineage>
</organism>
<evidence type="ECO:0000259" key="1">
    <source>
        <dbReference type="PROSITE" id="PS50093"/>
    </source>
</evidence>
<dbReference type="SMART" id="SM00089">
    <property type="entry name" value="PKD"/>
    <property type="match status" value="2"/>
</dbReference>
<dbReference type="InterPro" id="IPR036116">
    <property type="entry name" value="FN3_sf"/>
</dbReference>
<feature type="domain" description="Fibronectin type-III" evidence="2">
    <location>
        <begin position="1100"/>
        <end position="1203"/>
    </location>
</feature>
<dbReference type="InterPro" id="IPR022409">
    <property type="entry name" value="PKD/Chitinase_dom"/>
</dbReference>
<feature type="domain" description="Fibronectin type-III" evidence="2">
    <location>
        <begin position="252"/>
        <end position="347"/>
    </location>
</feature>
<dbReference type="PROSITE" id="PS50853">
    <property type="entry name" value="FN3"/>
    <property type="match status" value="2"/>
</dbReference>
<dbReference type="InterPro" id="IPR035986">
    <property type="entry name" value="PKD_dom_sf"/>
</dbReference>
<dbReference type="SUPFAM" id="SSF49265">
    <property type="entry name" value="Fibronectin type III"/>
    <property type="match status" value="2"/>
</dbReference>
<feature type="domain" description="PKD" evidence="1">
    <location>
        <begin position="67"/>
        <end position="127"/>
    </location>
</feature>
<dbReference type="Pfam" id="PF18911">
    <property type="entry name" value="PKD_4"/>
    <property type="match status" value="1"/>
</dbReference>
<dbReference type="InterPro" id="IPR013783">
    <property type="entry name" value="Ig-like_fold"/>
</dbReference>
<accession>A0A1F8E9X4</accession>
<dbReference type="InterPro" id="IPR000601">
    <property type="entry name" value="PKD_dom"/>
</dbReference>
<protein>
    <recommendedName>
        <fullName evidence="5">PKD domain-containing protein</fullName>
    </recommendedName>
</protein>
<dbReference type="SUPFAM" id="SSF49299">
    <property type="entry name" value="PKD domain"/>
    <property type="match status" value="2"/>
</dbReference>
<dbReference type="Gene3D" id="2.60.40.10">
    <property type="entry name" value="Immunoglobulins"/>
    <property type="match status" value="4"/>
</dbReference>
<evidence type="ECO:0008006" key="5">
    <source>
        <dbReference type="Google" id="ProtNLM"/>
    </source>
</evidence>
<name>A0A1F8E9X4_9BACT</name>
<sequence length="1306" mass="136908">MFGLSYKKFFLVLVVFLLSSSFYFNQVFSAPPSVGCRITNIIENDPDVAVTTLVTVPAGYSAGAFLDWGDGSTGVDLTFNTYTSNETNYHTYNNSGIYTITLDAVGGLQDSCTDTAYVNIQIPTPTSTPITGCMDPAASNYNPSANVAGSCTYVGNIYVISRDNLGNPISAPWWSITGPANYSGSGTSGSYPNAPTGTYSISAGGISGYSGPTVSPNATQGLNANSSITFTLVYTLNATPTPTSTPPPASQPPGGFTLYNTSCQAPNTIPLSWSSSANATSYEIYEKQGTGGWNYLATTTGTSYSVSNRPYNTSLYYYVKAVNSQGSMDSSPSGGIYGGNCPSVPPPPGACSVDTFTADNVSNLSLSYPNSGATLRWNTTGVTGTLTGSNAWSGGKTIPTGSQSTGALAVGTYTYVLSCTASGGNDSKSVTINVASPPPPQGNNKVSVLTSCENATIAWNFNDEPVSPGYYIDISTNSQFNGRWTKHISNPSKSSFENFNGTSEATNVSNGWYNNPDSPSSNPGTLTPGQTYYVRVWNNFTFYPNPQGSVSFSVTSCPTPTPKPTQPIWSGQPACVVPTGIYNANISWSGVHNTTDLGGFGTYIDIDTDPDWDDINLYDFWNKNIPKNDSTRTVNTGGSNFKGFWPNQNNILSGLHPGTSYYARAYNGYPEWGVHSETSAALTVPACTLTGTLTATPTSGPGPLTVTLTATRTGGTTSGLITYEFDCRNDDTYTGTVGPTSSTTATFVCTYPSRDTAYSAKATIFQSDELGQSMYYVPPPVSITASFGCPALTQSCTSPPNICGQTATGTQTRTCNINTGDVSDWGACSATPPPNSSCPAPVPSISCNPGTVPYNGSSTVSWACTNSTSSRVVPGEWVGACTEDGDCSGSQSTGYLTSNKTYTVTCTGFNGSTNQTANCGVTISTPSVTISANPPSVNYNASTTISWTPANASSCTASGGGWSGSKDSSNGTHSWLSGGLTSDQTYTITCSGANGASASASVTVPVNPPTVTISANQTLPWNSSPTITWTPANSGSCTATGGTTGWPGSKDASTGTHSWTSPSPITTPGIYVYSIQCFGDGQTEVKNSFVTISNPIPSVGPGDPTYSPPNYCQSGPGGFVAWAYSDLSGSPQSAYEIQITDIGNFNNPLYDSGQLNSSSKVFSIPNGVLQFNKGYKARVRVWNDYGSVSAWSNPTSTFNTPNYAYPNVIPPYQFTWPTPPKPQLNKPVQFTDHTLFGGGNENSRQWSWSFGDGGTSTQQSPVHTYTATGNYTVTEIVTDAANQTCGYSQFIEVIKPVPVIKEVAPR</sequence>
<evidence type="ECO:0000313" key="4">
    <source>
        <dbReference type="Proteomes" id="UP000178520"/>
    </source>
</evidence>
<evidence type="ECO:0000313" key="3">
    <source>
        <dbReference type="EMBL" id="OGM97623.1"/>
    </source>
</evidence>